<keyword evidence="1" id="KW-1133">Transmembrane helix</keyword>
<reference evidence="2 3" key="2">
    <citation type="submission" date="2016-05" db="EMBL/GenBank/DDBJ databases">
        <title>Lineage-specific infection strategies underlie the spectrum of fungal disease in amphibians.</title>
        <authorList>
            <person name="Cuomo C.A."/>
            <person name="Farrer R.A."/>
            <person name="James T."/>
            <person name="Longcore J."/>
            <person name="Birren B."/>
        </authorList>
    </citation>
    <scope>NUCLEOTIDE SEQUENCE [LARGE SCALE GENOMIC DNA]</scope>
    <source>
        <strain evidence="2 3">JEL423</strain>
    </source>
</reference>
<accession>A0A177WXX4</accession>
<proteinExistence type="predicted"/>
<dbReference type="EMBL" id="DS022312">
    <property type="protein sequence ID" value="OAJ44250.1"/>
    <property type="molecule type" value="Genomic_DNA"/>
</dbReference>
<evidence type="ECO:0000256" key="1">
    <source>
        <dbReference type="SAM" id="Phobius"/>
    </source>
</evidence>
<dbReference type="Proteomes" id="UP000077115">
    <property type="component" value="Unassembled WGS sequence"/>
</dbReference>
<feature type="transmembrane region" description="Helical" evidence="1">
    <location>
        <begin position="26"/>
        <end position="47"/>
    </location>
</feature>
<feature type="transmembrane region" description="Helical" evidence="1">
    <location>
        <begin position="59"/>
        <end position="79"/>
    </location>
</feature>
<evidence type="ECO:0000313" key="3">
    <source>
        <dbReference type="Proteomes" id="UP000077115"/>
    </source>
</evidence>
<feature type="transmembrane region" description="Helical" evidence="1">
    <location>
        <begin position="184"/>
        <end position="204"/>
    </location>
</feature>
<organism evidence="2 3">
    <name type="scientific">Batrachochytrium dendrobatidis (strain JEL423)</name>
    <dbReference type="NCBI Taxonomy" id="403673"/>
    <lineage>
        <taxon>Eukaryota</taxon>
        <taxon>Fungi</taxon>
        <taxon>Fungi incertae sedis</taxon>
        <taxon>Chytridiomycota</taxon>
        <taxon>Chytridiomycota incertae sedis</taxon>
        <taxon>Chytridiomycetes</taxon>
        <taxon>Rhizophydiales</taxon>
        <taxon>Rhizophydiales incertae sedis</taxon>
        <taxon>Batrachochytrium</taxon>
    </lineage>
</organism>
<reference evidence="2 3" key="1">
    <citation type="submission" date="2006-10" db="EMBL/GenBank/DDBJ databases">
        <title>The Genome Sequence of Batrachochytrium dendrobatidis JEL423.</title>
        <authorList>
            <consortium name="The Broad Institute Genome Sequencing Platform"/>
            <person name="Birren B."/>
            <person name="Lander E."/>
            <person name="Galagan J."/>
            <person name="Cuomo C."/>
            <person name="Devon K."/>
            <person name="Jaffe D."/>
            <person name="Butler J."/>
            <person name="Alvarez P."/>
            <person name="Gnerre S."/>
            <person name="Grabherr M."/>
            <person name="Kleber M."/>
            <person name="Mauceli E."/>
            <person name="Brockman W."/>
            <person name="Young S."/>
            <person name="LaButti K."/>
            <person name="Sykes S."/>
            <person name="DeCaprio D."/>
            <person name="Crawford M."/>
            <person name="Koehrsen M."/>
            <person name="Engels R."/>
            <person name="Montgomery P."/>
            <person name="Pearson M."/>
            <person name="Howarth C."/>
            <person name="Larson L."/>
            <person name="White J."/>
            <person name="O'Leary S."/>
            <person name="Kodira C."/>
            <person name="Zeng Q."/>
            <person name="Yandava C."/>
            <person name="Alvarado L."/>
            <person name="Longcore J."/>
            <person name="James T."/>
        </authorList>
    </citation>
    <scope>NUCLEOTIDE SEQUENCE [LARGE SCALE GENOMIC DNA]</scope>
    <source>
        <strain evidence="2 3">JEL423</strain>
    </source>
</reference>
<protein>
    <submittedName>
        <fullName evidence="2">Uncharacterized protein</fullName>
    </submittedName>
</protein>
<evidence type="ECO:0000313" key="2">
    <source>
        <dbReference type="EMBL" id="OAJ44250.1"/>
    </source>
</evidence>
<name>A0A177WXX4_BATDL</name>
<keyword evidence="1" id="KW-0812">Transmembrane</keyword>
<dbReference type="OrthoDB" id="10428306at2759"/>
<gene>
    <name evidence="2" type="ORF">BDEG_27511</name>
</gene>
<dbReference type="VEuPathDB" id="FungiDB:BDEG_27511"/>
<dbReference type="AlphaFoldDB" id="A0A177WXX4"/>
<sequence>MYGLWYQRTWLDLLRETIIHAVLTSLYLPAIQIKCVISVIIITLIGLQHLASLFIHPDGFITPHAVLFGALLLATMGYIKHSSVLFFVGTYSVISKYEFIKLLPHDDRVALGSYADILNELLKLAVGTAVWCFFEYMLPFRLLQQHAFKLFGHSPIPSNSNMLANSTSIKSLDAKPQWFSEFKWLYALIYPFLPAFIIAQTGWLQLSAVDPDSNVDTLGNSQWDAGLDLDQYDLYDELELTDIHLSPV</sequence>
<keyword evidence="1" id="KW-0472">Membrane</keyword>